<dbReference type="EMBL" id="JAGINU010000001">
    <property type="protein sequence ID" value="MBP2366420.1"/>
    <property type="molecule type" value="Genomic_DNA"/>
</dbReference>
<keyword evidence="2" id="KW-1185">Reference proteome</keyword>
<sequence length="145" mass="16000">MSTLLSDTQRRTLVDLLRAAFPHSTFPAGPYERTAQAVIDAAATQPRLQALLVQGLSDLDQQREVPFSKLDGETAAVVLRGIADTPFFAGILDVAVVALYDDHEIWEVLGYEGASYDQGGYVNRGFNDLDWLPDPRIERYEEASA</sequence>
<evidence type="ECO:0008006" key="3">
    <source>
        <dbReference type="Google" id="ProtNLM"/>
    </source>
</evidence>
<evidence type="ECO:0000313" key="1">
    <source>
        <dbReference type="EMBL" id="MBP2366420.1"/>
    </source>
</evidence>
<comment type="caution">
    <text evidence="1">The sequence shown here is derived from an EMBL/GenBank/DDBJ whole genome shotgun (WGS) entry which is preliminary data.</text>
</comment>
<dbReference type="RefSeq" id="WP_210026475.1">
    <property type="nucleotide sequence ID" value="NZ_JAGINU010000001.1"/>
</dbReference>
<accession>A0ABS4VR73</accession>
<gene>
    <name evidence="1" type="ORF">JOF36_002116</name>
</gene>
<proteinExistence type="predicted"/>
<evidence type="ECO:0000313" key="2">
    <source>
        <dbReference type="Proteomes" id="UP001519295"/>
    </source>
</evidence>
<name>A0ABS4VR73_9PSEU</name>
<dbReference type="Proteomes" id="UP001519295">
    <property type="component" value="Unassembled WGS sequence"/>
</dbReference>
<organism evidence="1 2">
    <name type="scientific">Pseudonocardia parietis</name>
    <dbReference type="NCBI Taxonomy" id="570936"/>
    <lineage>
        <taxon>Bacteria</taxon>
        <taxon>Bacillati</taxon>
        <taxon>Actinomycetota</taxon>
        <taxon>Actinomycetes</taxon>
        <taxon>Pseudonocardiales</taxon>
        <taxon>Pseudonocardiaceae</taxon>
        <taxon>Pseudonocardia</taxon>
    </lineage>
</organism>
<reference evidence="1 2" key="1">
    <citation type="submission" date="2021-03" db="EMBL/GenBank/DDBJ databases">
        <title>Sequencing the genomes of 1000 actinobacteria strains.</title>
        <authorList>
            <person name="Klenk H.-P."/>
        </authorList>
    </citation>
    <scope>NUCLEOTIDE SEQUENCE [LARGE SCALE GENOMIC DNA]</scope>
    <source>
        <strain evidence="1 2">DSM 45256</strain>
    </source>
</reference>
<protein>
    <recommendedName>
        <fullName evidence="3">Gluconate 2-dehydrogenase subunit 3-like protein</fullName>
    </recommendedName>
</protein>